<dbReference type="AlphaFoldDB" id="A0A1H2LFT0"/>
<reference evidence="3" key="1">
    <citation type="submission" date="2016-10" db="EMBL/GenBank/DDBJ databases">
        <authorList>
            <person name="Varghese N."/>
            <person name="Submissions S."/>
        </authorList>
    </citation>
    <scope>NUCLEOTIDE SEQUENCE [LARGE SCALE GENOMIC DNA]</scope>
    <source>
        <strain evidence="3">DSM 21743</strain>
    </source>
</reference>
<organism evidence="2 3">
    <name type="scientific">Microlunatus sagamiharensis</name>
    <dbReference type="NCBI Taxonomy" id="546874"/>
    <lineage>
        <taxon>Bacteria</taxon>
        <taxon>Bacillati</taxon>
        <taxon>Actinomycetota</taxon>
        <taxon>Actinomycetes</taxon>
        <taxon>Propionibacteriales</taxon>
        <taxon>Propionibacteriaceae</taxon>
        <taxon>Microlunatus</taxon>
    </lineage>
</organism>
<evidence type="ECO:0000256" key="1">
    <source>
        <dbReference type="SAM" id="Phobius"/>
    </source>
</evidence>
<evidence type="ECO:0008006" key="4">
    <source>
        <dbReference type="Google" id="ProtNLM"/>
    </source>
</evidence>
<evidence type="ECO:0000313" key="3">
    <source>
        <dbReference type="Proteomes" id="UP000198825"/>
    </source>
</evidence>
<dbReference type="EMBL" id="LT629799">
    <property type="protein sequence ID" value="SDU79893.1"/>
    <property type="molecule type" value="Genomic_DNA"/>
</dbReference>
<feature type="transmembrane region" description="Helical" evidence="1">
    <location>
        <begin position="14"/>
        <end position="34"/>
    </location>
</feature>
<keyword evidence="1" id="KW-1133">Transmembrane helix</keyword>
<name>A0A1H2LFT0_9ACTN</name>
<keyword evidence="1" id="KW-0472">Membrane</keyword>
<dbReference type="Proteomes" id="UP000198825">
    <property type="component" value="Chromosome I"/>
</dbReference>
<protein>
    <recommendedName>
        <fullName evidence="4">Peptidase propeptide and YPEB domain-containing protein</fullName>
    </recommendedName>
</protein>
<dbReference type="STRING" id="546874.SAMN04488544_0070"/>
<gene>
    <name evidence="2" type="ORF">SAMN04488544_0070</name>
</gene>
<evidence type="ECO:0000313" key="2">
    <source>
        <dbReference type="EMBL" id="SDU79893.1"/>
    </source>
</evidence>
<dbReference type="Gene3D" id="3.30.505.20">
    <property type="match status" value="1"/>
</dbReference>
<sequence>MTTAAPPNPTRRRLTTAALVAVGVVVLAVLVWLLTRPDPSEAVAPVVVDEVSAAPPVTGAAAGPSQEQVQALTTLSGVLEHGGDTAEFVLDNVELDFGPDAWVITAPATANFDGDGTTEPLLTELEGLVGQEVVANVRLDEDGDDADVFVLNDRTYRDSAGGTPPWQPPTTDTTGVSADVVRANAIEAVGPGSNVTELERVRAGNVAWEATVVDAQGAEFNVLLSADGTVLDQRRD</sequence>
<keyword evidence="3" id="KW-1185">Reference proteome</keyword>
<proteinExistence type="predicted"/>
<dbReference type="RefSeq" id="WP_091072098.1">
    <property type="nucleotide sequence ID" value="NZ_LT629799.1"/>
</dbReference>
<accession>A0A1H2LFT0</accession>
<dbReference type="OrthoDB" id="3424859at2"/>
<keyword evidence="1" id="KW-0812">Transmembrane</keyword>